<dbReference type="RefSeq" id="WP_074661310.1">
    <property type="nucleotide sequence ID" value="NZ_MUGV01000019.1"/>
</dbReference>
<proteinExistence type="predicted"/>
<feature type="chain" id="PRO_5047151513" description="Lipocalin-like domain-containing protein" evidence="1">
    <location>
        <begin position="20"/>
        <end position="130"/>
    </location>
</feature>
<keyword evidence="3" id="KW-1185">Reference proteome</keyword>
<accession>A0ABX4BQI5</accession>
<protein>
    <recommendedName>
        <fullName evidence="4">Lipocalin-like domain-containing protein</fullName>
    </recommendedName>
</protein>
<sequence length="130" mass="15162">MKKLLFIIPLLFLVSAIFAQDQDPSSRRILGSWYSNTNRSIKWIFTQDGKVYNYNNDIMKVMYKYTISHSCQNYSDESTEFVTLRDKDGDEFCFKINGINENKNGILLLTNLSNMEPLVFVNDLNLKITQ</sequence>
<reference evidence="2 3" key="1">
    <citation type="submission" date="2016-11" db="EMBL/GenBank/DDBJ databases">
        <title>Whole genomes of Flavobacteriaceae.</title>
        <authorList>
            <person name="Stine C."/>
            <person name="Li C."/>
            <person name="Tadesse D."/>
        </authorList>
    </citation>
    <scope>NUCLEOTIDE SEQUENCE [LARGE SCALE GENOMIC DNA]</scope>
    <source>
        <strain evidence="2 3">DSM 15937</strain>
    </source>
</reference>
<dbReference type="Proteomes" id="UP000198382">
    <property type="component" value="Unassembled WGS sequence"/>
</dbReference>
<comment type="caution">
    <text evidence="2">The sequence shown here is derived from an EMBL/GenBank/DDBJ whole genome shotgun (WGS) entry which is preliminary data.</text>
</comment>
<evidence type="ECO:0008006" key="4">
    <source>
        <dbReference type="Google" id="ProtNLM"/>
    </source>
</evidence>
<evidence type="ECO:0000313" key="3">
    <source>
        <dbReference type="Proteomes" id="UP000198382"/>
    </source>
</evidence>
<organism evidence="2 3">
    <name type="scientific">Flavobacterium frigidimaris</name>
    <dbReference type="NCBI Taxonomy" id="262320"/>
    <lineage>
        <taxon>Bacteria</taxon>
        <taxon>Pseudomonadati</taxon>
        <taxon>Bacteroidota</taxon>
        <taxon>Flavobacteriia</taxon>
        <taxon>Flavobacteriales</taxon>
        <taxon>Flavobacteriaceae</taxon>
        <taxon>Flavobacterium</taxon>
    </lineage>
</organism>
<dbReference type="EMBL" id="MUGV01000019">
    <property type="protein sequence ID" value="OXA78819.1"/>
    <property type="molecule type" value="Genomic_DNA"/>
</dbReference>
<evidence type="ECO:0000256" key="1">
    <source>
        <dbReference type="SAM" id="SignalP"/>
    </source>
</evidence>
<evidence type="ECO:0000313" key="2">
    <source>
        <dbReference type="EMBL" id="OXA78819.1"/>
    </source>
</evidence>
<name>A0ABX4BQI5_FLAFR</name>
<gene>
    <name evidence="2" type="ORF">B0A65_11510</name>
</gene>
<keyword evidence="1" id="KW-0732">Signal</keyword>
<feature type="signal peptide" evidence="1">
    <location>
        <begin position="1"/>
        <end position="19"/>
    </location>
</feature>